<sequence length="310" mass="33891">MHDLFIRSCHNPILAVDDLPLPAIGAYNPGVAEVAGEVLMLVRVEGVDGVSRLHVARSADGETNWRLEPTPLLSPEDTDSPHAEFGCEDPRITYAPELGAWVIAYVAAGTAGPSIALAVTKDWKRVERLGIVVPPSNKNAALFPRRIGGEWVMLHRPDSGTIWTLHSPDLHYWGKPALVMRQRGGTWWDSVRIGGGAVPIETPEGWLMIYHGVKEVARIPTYRLGVALLDLEQPHKVIARGRYPVFAPLEPYERHGNGYNIVFTCGAFVRGTGDEAEVWVYYGAADTVIGLAKAPLKDVLAATRNGNHYG</sequence>
<evidence type="ECO:0000313" key="5">
    <source>
        <dbReference type="Proteomes" id="UP000000379"/>
    </source>
</evidence>
<protein>
    <submittedName>
        <fullName evidence="4">Glycosidase-related protein</fullName>
    </submittedName>
</protein>
<evidence type="ECO:0000256" key="3">
    <source>
        <dbReference type="ARBA" id="ARBA00024356"/>
    </source>
</evidence>
<dbReference type="InterPro" id="IPR007184">
    <property type="entry name" value="Mannoside_phosphorylase"/>
</dbReference>
<keyword evidence="5" id="KW-1185">Reference proteome</keyword>
<dbReference type="GO" id="GO:0016757">
    <property type="term" value="F:glycosyltransferase activity"/>
    <property type="evidence" value="ECO:0007669"/>
    <property type="project" value="UniProtKB-KW"/>
</dbReference>
<proteinExistence type="inferred from homology"/>
<dbReference type="PIRSF" id="PIRSF016202">
    <property type="entry name" value="PH1107"/>
    <property type="match status" value="1"/>
</dbReference>
<dbReference type="KEGG" id="tra:Trad_1637"/>
<evidence type="ECO:0000313" key="4">
    <source>
        <dbReference type="EMBL" id="ADI14756.1"/>
    </source>
</evidence>
<evidence type="ECO:0000256" key="1">
    <source>
        <dbReference type="ARBA" id="ARBA00022676"/>
    </source>
</evidence>
<dbReference type="PANTHER" id="PTHR34106:SF5">
    <property type="entry name" value="GLYCOSIDASE"/>
    <property type="match status" value="1"/>
</dbReference>
<accession>D7CYB7</accession>
<dbReference type="OrthoDB" id="9759709at2"/>
<keyword evidence="4" id="KW-0378">Hydrolase</keyword>
<dbReference type="CDD" id="cd18615">
    <property type="entry name" value="GH130"/>
    <property type="match status" value="1"/>
</dbReference>
<keyword evidence="4" id="KW-0326">Glycosidase</keyword>
<reference evidence="4 5" key="2">
    <citation type="journal article" date="2011" name="Stand. Genomic Sci.">
        <title>Complete genome sequence of Truepera radiovictrix type strain (RQ-24).</title>
        <authorList>
            <person name="Ivanova N."/>
            <person name="Rohde C."/>
            <person name="Munk C."/>
            <person name="Nolan M."/>
            <person name="Lucas S."/>
            <person name="Del Rio T.G."/>
            <person name="Tice H."/>
            <person name="Deshpande S."/>
            <person name="Cheng J.F."/>
            <person name="Tapia R."/>
            <person name="Han C."/>
            <person name="Goodwin L."/>
            <person name="Pitluck S."/>
            <person name="Liolios K."/>
            <person name="Mavromatis K."/>
            <person name="Mikhailova N."/>
            <person name="Pati A."/>
            <person name="Chen A."/>
            <person name="Palaniappan K."/>
            <person name="Land M."/>
            <person name="Hauser L."/>
            <person name="Chang Y.J."/>
            <person name="Jeffries C.D."/>
            <person name="Brambilla E."/>
            <person name="Rohde M."/>
            <person name="Goker M."/>
            <person name="Tindall B.J."/>
            <person name="Woyke T."/>
            <person name="Bristow J."/>
            <person name="Eisen J.A."/>
            <person name="Markowitz V."/>
            <person name="Hugenholtz P."/>
            <person name="Kyrpides N.C."/>
            <person name="Klenk H.P."/>
            <person name="Lapidus A."/>
        </authorList>
    </citation>
    <scope>NUCLEOTIDE SEQUENCE [LARGE SCALE GENOMIC DNA]</scope>
    <source>
        <strain evidence="5">DSM 17093 / CIP 108686 / LMG 22925 / RQ-24</strain>
    </source>
</reference>
<dbReference type="eggNOG" id="COG2152">
    <property type="taxonomic scope" value="Bacteria"/>
</dbReference>
<evidence type="ECO:0000256" key="2">
    <source>
        <dbReference type="ARBA" id="ARBA00022679"/>
    </source>
</evidence>
<dbReference type="STRING" id="649638.Trad_1637"/>
<gene>
    <name evidence="4" type="ordered locus">Trad_1637</name>
</gene>
<dbReference type="EMBL" id="CP002049">
    <property type="protein sequence ID" value="ADI14756.1"/>
    <property type="molecule type" value="Genomic_DNA"/>
</dbReference>
<keyword evidence="1" id="KW-0328">Glycosyltransferase</keyword>
<dbReference type="SUPFAM" id="SSF75005">
    <property type="entry name" value="Arabinanase/levansucrase/invertase"/>
    <property type="match status" value="1"/>
</dbReference>
<dbReference type="PANTHER" id="PTHR34106">
    <property type="entry name" value="GLYCOSIDASE"/>
    <property type="match status" value="1"/>
</dbReference>
<reference evidence="5" key="1">
    <citation type="submission" date="2010-05" db="EMBL/GenBank/DDBJ databases">
        <title>The complete genome of Truepera radiovictris DSM 17093.</title>
        <authorList>
            <consortium name="US DOE Joint Genome Institute (JGI-PGF)"/>
            <person name="Lucas S."/>
            <person name="Copeland A."/>
            <person name="Lapidus A."/>
            <person name="Glavina del Rio T."/>
            <person name="Dalin E."/>
            <person name="Tice H."/>
            <person name="Bruce D."/>
            <person name="Goodwin L."/>
            <person name="Pitluck S."/>
            <person name="Kyrpides N."/>
            <person name="Mavromatis K."/>
            <person name="Ovchinnikova G."/>
            <person name="Munk A.C."/>
            <person name="Detter J.C."/>
            <person name="Han C."/>
            <person name="Tapia R."/>
            <person name="Land M."/>
            <person name="Hauser L."/>
            <person name="Markowitz V."/>
            <person name="Cheng J.-F."/>
            <person name="Hugenholtz P."/>
            <person name="Woyke T."/>
            <person name="Wu D."/>
            <person name="Tindall B."/>
            <person name="Pomrenke H.G."/>
            <person name="Brambilla E."/>
            <person name="Klenk H.-P."/>
            <person name="Eisen J.A."/>
        </authorList>
    </citation>
    <scope>NUCLEOTIDE SEQUENCE [LARGE SCALE GENOMIC DNA]</scope>
    <source>
        <strain evidence="5">DSM 17093 / CIP 108686 / LMG 22925 / RQ-24</strain>
    </source>
</reference>
<organism evidence="4 5">
    <name type="scientific">Truepera radiovictrix (strain DSM 17093 / CIP 108686 / LMG 22925 / RQ-24)</name>
    <dbReference type="NCBI Taxonomy" id="649638"/>
    <lineage>
        <taxon>Bacteria</taxon>
        <taxon>Thermotogati</taxon>
        <taxon>Deinococcota</taxon>
        <taxon>Deinococci</taxon>
        <taxon>Trueperales</taxon>
        <taxon>Trueperaceae</taxon>
        <taxon>Truepera</taxon>
    </lineage>
</organism>
<name>D7CYB7_TRURR</name>
<dbReference type="GO" id="GO:0016798">
    <property type="term" value="F:hydrolase activity, acting on glycosyl bonds"/>
    <property type="evidence" value="ECO:0007669"/>
    <property type="project" value="UniProtKB-KW"/>
</dbReference>
<dbReference type="InterPro" id="IPR023296">
    <property type="entry name" value="Glyco_hydro_beta-prop_sf"/>
</dbReference>
<dbReference type="AlphaFoldDB" id="D7CYB7"/>
<dbReference type="Gene3D" id="2.115.10.20">
    <property type="entry name" value="Glycosyl hydrolase domain, family 43"/>
    <property type="match status" value="1"/>
</dbReference>
<dbReference type="RefSeq" id="WP_013178124.1">
    <property type="nucleotide sequence ID" value="NC_014221.1"/>
</dbReference>
<dbReference type="HOGENOM" id="CLU_046648_0_0_0"/>
<dbReference type="Proteomes" id="UP000000379">
    <property type="component" value="Chromosome"/>
</dbReference>
<comment type="similarity">
    <text evidence="3">Belongs to the glycosyl hydrolase 130 family.</text>
</comment>
<dbReference type="Pfam" id="PF04041">
    <property type="entry name" value="Glyco_hydro_130"/>
    <property type="match status" value="1"/>
</dbReference>
<keyword evidence="2" id="KW-0808">Transferase</keyword>